<dbReference type="PANTHER" id="PTHR22642:SF2">
    <property type="entry name" value="PROTEIN LONG AFTER FAR-RED 3"/>
    <property type="match status" value="1"/>
</dbReference>
<dbReference type="InterPro" id="IPR032466">
    <property type="entry name" value="Metal_Hydrolase"/>
</dbReference>
<accession>A0A850PRA6</accession>
<evidence type="ECO:0000313" key="3">
    <source>
        <dbReference type="Proteomes" id="UP000570517"/>
    </source>
</evidence>
<feature type="domain" description="Amidohydrolase 3" evidence="1">
    <location>
        <begin position="37"/>
        <end position="431"/>
    </location>
</feature>
<dbReference type="Gene3D" id="2.30.40.10">
    <property type="entry name" value="Urease, subunit C, domain 1"/>
    <property type="match status" value="1"/>
</dbReference>
<dbReference type="Gene3D" id="3.10.310.70">
    <property type="match status" value="1"/>
</dbReference>
<reference evidence="2 3" key="1">
    <citation type="submission" date="2020-05" db="EMBL/GenBank/DDBJ databases">
        <title>Draft genome sequence of Mycobacterium hippocampi DL, isolated from European seabass, Dicentrarchus labrax, reared in fish farms.</title>
        <authorList>
            <person name="Stathopoulou P."/>
            <person name="Asimakis E."/>
            <person name="Tzokas K."/>
            <person name="Batargias C."/>
            <person name="Tsiamis G."/>
        </authorList>
    </citation>
    <scope>NUCLEOTIDE SEQUENCE [LARGE SCALE GENOMIC DNA]</scope>
    <source>
        <strain evidence="2 3">DL</strain>
    </source>
</reference>
<dbReference type="InterPro" id="IPR013108">
    <property type="entry name" value="Amidohydro_3"/>
</dbReference>
<evidence type="ECO:0000313" key="2">
    <source>
        <dbReference type="EMBL" id="NVN51023.1"/>
    </source>
</evidence>
<dbReference type="InterPro" id="IPR011059">
    <property type="entry name" value="Metal-dep_hydrolase_composite"/>
</dbReference>
<name>A0A850PRA6_9MYCO</name>
<dbReference type="Proteomes" id="UP000570517">
    <property type="component" value="Unassembled WGS sequence"/>
</dbReference>
<dbReference type="Gene3D" id="3.20.20.140">
    <property type="entry name" value="Metal-dependent hydrolases"/>
    <property type="match status" value="2"/>
</dbReference>
<dbReference type="RefSeq" id="WP_178359364.1">
    <property type="nucleotide sequence ID" value="NZ_JABFYL010000029.1"/>
</dbReference>
<dbReference type="SUPFAM" id="SSF51556">
    <property type="entry name" value="Metallo-dependent hydrolases"/>
    <property type="match status" value="1"/>
</dbReference>
<dbReference type="GO" id="GO:0016810">
    <property type="term" value="F:hydrolase activity, acting on carbon-nitrogen (but not peptide) bonds"/>
    <property type="evidence" value="ECO:0007669"/>
    <property type="project" value="InterPro"/>
</dbReference>
<dbReference type="PANTHER" id="PTHR22642">
    <property type="entry name" value="IMIDAZOLONEPROPIONASE"/>
    <property type="match status" value="1"/>
</dbReference>
<protein>
    <recommendedName>
        <fullName evidence="1">Amidohydrolase 3 domain-containing protein</fullName>
    </recommendedName>
</protein>
<organism evidence="2 3">
    <name type="scientific">Mycolicibacterium hippocampi</name>
    <dbReference type="NCBI Taxonomy" id="659824"/>
    <lineage>
        <taxon>Bacteria</taxon>
        <taxon>Bacillati</taxon>
        <taxon>Actinomycetota</taxon>
        <taxon>Actinomycetes</taxon>
        <taxon>Mycobacteriales</taxon>
        <taxon>Mycobacteriaceae</taxon>
        <taxon>Mycolicibacterium</taxon>
    </lineage>
</organism>
<sequence>MLIRRARLLDGTATDIRVGDRVAEVADGLTPKRGEAVYDAAGGTVIPGLHDHHVHLRAAAAALHSVRVGPDEVRGRQDLARVLAGAGVGEDGWIRAVGYHESAAGLLDRGVLDEVCPTVPLRVQHRSGVQWTLNSAGLTRLGLGDHPDGRLRSADGSWSSTLLRGEPSLAEIGARLSRHGVTGVTDATPDLEGRDVEGLQDAHRRGELRQRVHFLAPGKRILHDDDLDLEGLIRWISDRHAAGGPVALHCVTAAQLVVTLEALRCAGRHPLDRIEHAAVVPDANLSDLAASGATVVTQPNFVAERGDQYRVDVPAGEHHELWRVASLRRAGVPVALSTDAPFGEADPWAAMRAAVHRRSASGAILGEAECVSAREALTMFLGEADRPAVPRGVEAGAPGDLCVLSAAPTETLGELDAAMVAATIIAGELVFERP</sequence>
<comment type="caution">
    <text evidence="2">The sequence shown here is derived from an EMBL/GenBank/DDBJ whole genome shotgun (WGS) entry which is preliminary data.</text>
</comment>
<keyword evidence="3" id="KW-1185">Reference proteome</keyword>
<dbReference type="Pfam" id="PF07969">
    <property type="entry name" value="Amidohydro_3"/>
    <property type="match status" value="1"/>
</dbReference>
<evidence type="ECO:0000259" key="1">
    <source>
        <dbReference type="Pfam" id="PF07969"/>
    </source>
</evidence>
<gene>
    <name evidence="2" type="ORF">HLY00_2528</name>
</gene>
<dbReference type="EMBL" id="JABFYL010000029">
    <property type="protein sequence ID" value="NVN51023.1"/>
    <property type="molecule type" value="Genomic_DNA"/>
</dbReference>
<dbReference type="AlphaFoldDB" id="A0A850PRA6"/>
<proteinExistence type="predicted"/>
<dbReference type="SUPFAM" id="SSF51338">
    <property type="entry name" value="Composite domain of metallo-dependent hydrolases"/>
    <property type="match status" value="1"/>
</dbReference>